<reference evidence="1" key="2">
    <citation type="submission" date="2009-08" db="EMBL/GenBank/DDBJ databases">
        <authorList>
            <person name="Shrivastava S."/>
            <person name="Brinkac L.M."/>
            <person name="Dodson R.J."/>
            <person name="Harkins D.M."/>
            <person name="Durkin A.S."/>
            <person name="Sutton G."/>
        </authorList>
    </citation>
    <scope>NUCLEOTIDE SEQUENCE</scope>
    <source>
        <strain evidence="1">Eklund 17B</strain>
    </source>
</reference>
<sequence>MRQSKNNFYYLVNKKFFLFTISIFISTMIISGCELNNKQNSSNQINENNNNNQELIFDAKQLSGANKENIDKMLDIDGIQDYSESYVYNYGESSAAFDGNGICLALHLDTEGKNYKSYDEDKILKKYGIDLTGSYYNGDSSIGKHYSKIRDFNEISIWYDDDYSIRTISFYPNGIKELNNFLDNKSKHNSNCNKTSNSQNTISNIESNRKQHNIIYNANKSDLYNDYCYEIESLEGTSSCIISSNNLELANSTYMKFNDLINRLWTDLKKQLPEDEYNKLLKDEMNWIETKLNNCPTSDDDNGTFEDKIGAIKMTDERIGILLNYLN</sequence>
<name>B2TMS8_CLOBB</name>
<keyword evidence="1" id="KW-0449">Lipoprotein</keyword>
<evidence type="ECO:0000313" key="1">
    <source>
        <dbReference type="EMBL" id="ACD23222.1"/>
    </source>
</evidence>
<protein>
    <submittedName>
        <fullName evidence="1">Lipoprotein</fullName>
    </submittedName>
</protein>
<dbReference type="HOGENOM" id="CLU_849155_0_0_9"/>
<gene>
    <name evidence="1" type="ordered locus">CLL_A1882</name>
</gene>
<dbReference type="AlphaFoldDB" id="B2TMS8"/>
<dbReference type="EMBL" id="CP001056">
    <property type="protein sequence ID" value="ACD23222.1"/>
    <property type="molecule type" value="Genomic_DNA"/>
</dbReference>
<proteinExistence type="predicted"/>
<accession>B2TMS8</accession>
<dbReference type="KEGG" id="cbk:CLL_A1882"/>
<dbReference type="PROSITE" id="PS51257">
    <property type="entry name" value="PROKAR_LIPOPROTEIN"/>
    <property type="match status" value="1"/>
</dbReference>
<organism evidence="1">
    <name type="scientific">Clostridium botulinum (strain Eklund 17B / Type B)</name>
    <dbReference type="NCBI Taxonomy" id="935198"/>
    <lineage>
        <taxon>Bacteria</taxon>
        <taxon>Bacillati</taxon>
        <taxon>Bacillota</taxon>
        <taxon>Clostridia</taxon>
        <taxon>Eubacteriales</taxon>
        <taxon>Clostridiaceae</taxon>
        <taxon>Clostridium</taxon>
    </lineage>
</organism>
<reference evidence="1" key="1">
    <citation type="submission" date="2009-06" db="EMBL/GenBank/DDBJ databases">
        <authorList>
            <consortium name="US DOE Joint Genome Institute (JGI-PGF)"/>
            <person name="Lucas S."/>
            <person name="Copeland A."/>
            <person name="Lapidus A."/>
            <person name="Glavina del Rio T."/>
            <person name="Dalin E."/>
            <person name="Tice H."/>
            <person name="Bruce D."/>
            <person name="Goodwin L."/>
            <person name="Pitluck S."/>
            <person name="Kyrpides N."/>
            <person name="Mavromatis K."/>
            <person name="Ivanova N."/>
            <person name="Saunders E."/>
            <person name="Brettin T."/>
            <person name="Detter J.C."/>
            <person name="Han C."/>
            <person name="Larimer F."/>
            <person name="Land M."/>
            <person name="Hauser L."/>
            <person name="Markowitz V."/>
            <person name="Cheng J.-F."/>
            <person name="Hugenholtz P."/>
            <person name="Woyke T."/>
            <person name="Wu D."/>
            <person name="Gronow S."/>
            <person name="Klenk H.-P."/>
            <person name="Eisen J.A."/>
        </authorList>
    </citation>
    <scope>NUCLEOTIDE SEQUENCE</scope>
    <source>
        <strain evidence="1">Eklund 17B</strain>
    </source>
</reference>